<accession>A0A803MJN1</accession>
<keyword evidence="1" id="KW-0808">Transferase</keyword>
<dbReference type="Pfam" id="PF00179">
    <property type="entry name" value="UQ_con"/>
    <property type="match status" value="1"/>
</dbReference>
<keyword evidence="2" id="KW-0833">Ubl conjugation pathway</keyword>
<protein>
    <recommendedName>
        <fullName evidence="3">UBC core domain-containing protein</fullName>
    </recommendedName>
</protein>
<sequence>MPTTAQKKIMQEWKLFKKDLPETIFVRAYETRMDLLRAAIVGARGTPYHDGLFFFDIAFPVDYPAKPPLVHYQSFGYRINPNLYNNGRVCLSLLNTWSGKKCEKWDPNKSTILQLLLSIQALVLNERPYFNEPGNAGWAGRTYGEKKSLAYSEEVFVLSCKTMLCVLRRPPKNFEQLVTEHFKDSAEFILNACDAYRKGLAGVGLFNGVLKGTKAEVSVKFKGAVNQVYGELMVALSKTGASVDLFVQQFKEEEEQKAKEKAAAAKNKVGGFGKSVVQKLKKIMSLGSILKKKSQKSKTIPV</sequence>
<dbReference type="AlphaFoldDB" id="A0A803MJN1"/>
<evidence type="ECO:0000256" key="1">
    <source>
        <dbReference type="ARBA" id="ARBA00022679"/>
    </source>
</evidence>
<dbReference type="Gramene" id="AUR62030614-RA">
    <property type="protein sequence ID" value="AUR62030614-RA:cds"/>
    <property type="gene ID" value="AUR62030614"/>
</dbReference>
<dbReference type="InterPro" id="IPR016135">
    <property type="entry name" value="UBQ-conjugating_enzyme/RWD"/>
</dbReference>
<dbReference type="OMA" id="AKGCEEY"/>
<dbReference type="Proteomes" id="UP000596660">
    <property type="component" value="Unplaced"/>
</dbReference>
<evidence type="ECO:0000256" key="2">
    <source>
        <dbReference type="ARBA" id="ARBA00022786"/>
    </source>
</evidence>
<dbReference type="GO" id="GO:0061631">
    <property type="term" value="F:ubiquitin conjugating enzyme activity"/>
    <property type="evidence" value="ECO:0007669"/>
    <property type="project" value="TreeGrafter"/>
</dbReference>
<evidence type="ECO:0000313" key="5">
    <source>
        <dbReference type="Proteomes" id="UP000596660"/>
    </source>
</evidence>
<evidence type="ECO:0000259" key="3">
    <source>
        <dbReference type="PROSITE" id="PS50127"/>
    </source>
</evidence>
<dbReference type="SUPFAM" id="SSF54495">
    <property type="entry name" value="UBC-like"/>
    <property type="match status" value="1"/>
</dbReference>
<dbReference type="CDD" id="cd23837">
    <property type="entry name" value="UBCc_UBE2O"/>
    <property type="match status" value="1"/>
</dbReference>
<name>A0A803MJN1_CHEQI</name>
<keyword evidence="5" id="KW-1185">Reference proteome</keyword>
<dbReference type="EnsemblPlants" id="AUR62030614-RA">
    <property type="protein sequence ID" value="AUR62030614-RA:cds"/>
    <property type="gene ID" value="AUR62030614"/>
</dbReference>
<proteinExistence type="predicted"/>
<dbReference type="InterPro" id="IPR000608">
    <property type="entry name" value="UBC"/>
</dbReference>
<evidence type="ECO:0000313" key="4">
    <source>
        <dbReference type="EnsemblPlants" id="AUR62030614-RA:cds"/>
    </source>
</evidence>
<organism evidence="4 5">
    <name type="scientific">Chenopodium quinoa</name>
    <name type="common">Quinoa</name>
    <dbReference type="NCBI Taxonomy" id="63459"/>
    <lineage>
        <taxon>Eukaryota</taxon>
        <taxon>Viridiplantae</taxon>
        <taxon>Streptophyta</taxon>
        <taxon>Embryophyta</taxon>
        <taxon>Tracheophyta</taxon>
        <taxon>Spermatophyta</taxon>
        <taxon>Magnoliopsida</taxon>
        <taxon>eudicotyledons</taxon>
        <taxon>Gunneridae</taxon>
        <taxon>Pentapetalae</taxon>
        <taxon>Caryophyllales</taxon>
        <taxon>Chenopodiaceae</taxon>
        <taxon>Chenopodioideae</taxon>
        <taxon>Atripliceae</taxon>
        <taxon>Chenopodium</taxon>
    </lineage>
</organism>
<dbReference type="SMART" id="SM00212">
    <property type="entry name" value="UBCc"/>
    <property type="match status" value="1"/>
</dbReference>
<reference evidence="4" key="1">
    <citation type="journal article" date="2017" name="Nature">
        <title>The genome of Chenopodium quinoa.</title>
        <authorList>
            <person name="Jarvis D.E."/>
            <person name="Ho Y.S."/>
            <person name="Lightfoot D.J."/>
            <person name="Schmoeckel S.M."/>
            <person name="Li B."/>
            <person name="Borm T.J.A."/>
            <person name="Ohyanagi H."/>
            <person name="Mineta K."/>
            <person name="Michell C.T."/>
            <person name="Saber N."/>
            <person name="Kharbatia N.M."/>
            <person name="Rupper R.R."/>
            <person name="Sharp A.R."/>
            <person name="Dally N."/>
            <person name="Boughton B.A."/>
            <person name="Woo Y.H."/>
            <person name="Gao G."/>
            <person name="Schijlen E.G.W.M."/>
            <person name="Guo X."/>
            <person name="Momin A.A."/>
            <person name="Negrao S."/>
            <person name="Al-Babili S."/>
            <person name="Gehring C."/>
            <person name="Roessner U."/>
            <person name="Jung C."/>
            <person name="Murphy K."/>
            <person name="Arold S.T."/>
            <person name="Gojobori T."/>
            <person name="van der Linden C.G."/>
            <person name="van Loo E.N."/>
            <person name="Jellen E.N."/>
            <person name="Maughan P.J."/>
            <person name="Tester M."/>
        </authorList>
    </citation>
    <scope>NUCLEOTIDE SEQUENCE [LARGE SCALE GENOMIC DNA]</scope>
    <source>
        <strain evidence="4">cv. PI 614886</strain>
    </source>
</reference>
<feature type="domain" description="UBC core" evidence="3">
    <location>
        <begin position="4"/>
        <end position="164"/>
    </location>
</feature>
<dbReference type="PROSITE" id="PS50127">
    <property type="entry name" value="UBC_2"/>
    <property type="match status" value="1"/>
</dbReference>
<reference evidence="4" key="2">
    <citation type="submission" date="2021-03" db="UniProtKB">
        <authorList>
            <consortium name="EnsemblPlants"/>
        </authorList>
    </citation>
    <scope>IDENTIFICATION</scope>
</reference>
<dbReference type="Gene3D" id="3.10.110.10">
    <property type="entry name" value="Ubiquitin Conjugating Enzyme"/>
    <property type="match status" value="1"/>
</dbReference>
<dbReference type="PANTHER" id="PTHR46116:SF19">
    <property type="entry name" value="UBIQUITIN-CONJUGATING ENZYME FAMILY PROTEIN"/>
    <property type="match status" value="1"/>
</dbReference>
<dbReference type="PANTHER" id="PTHR46116">
    <property type="entry name" value="(E3-INDEPENDENT) E2 UBIQUITIN-CONJUGATING ENZYME"/>
    <property type="match status" value="1"/>
</dbReference>